<evidence type="ECO:0000256" key="1">
    <source>
        <dbReference type="ARBA" id="ARBA00006043"/>
    </source>
</evidence>
<dbReference type="Pfam" id="PF03152">
    <property type="entry name" value="UFD1_N1"/>
    <property type="match status" value="1"/>
</dbReference>
<protein>
    <submittedName>
        <fullName evidence="6">3626_t:CDS:1</fullName>
    </submittedName>
</protein>
<evidence type="ECO:0000313" key="7">
    <source>
        <dbReference type="Proteomes" id="UP000789572"/>
    </source>
</evidence>
<proteinExistence type="inferred from homology"/>
<keyword evidence="7" id="KW-1185">Reference proteome</keyword>
<dbReference type="AlphaFoldDB" id="A0A9N8VTS0"/>
<feature type="domain" description="Ubiquitin fusion degradation protein UFD1 N-terminal subdomain 2" evidence="5">
    <location>
        <begin position="56"/>
        <end position="140"/>
    </location>
</feature>
<feature type="region of interest" description="Disordered" evidence="3">
    <location>
        <begin position="174"/>
        <end position="200"/>
    </location>
</feature>
<dbReference type="OrthoDB" id="422728at2759"/>
<dbReference type="GO" id="GO:0036503">
    <property type="term" value="P:ERAD pathway"/>
    <property type="evidence" value="ECO:0007669"/>
    <property type="project" value="TreeGrafter"/>
</dbReference>
<dbReference type="InterPro" id="IPR004854">
    <property type="entry name" value="Ufd1-like"/>
</dbReference>
<name>A0A9N8VTS0_9GLOM</name>
<dbReference type="Gene3D" id="2.40.40.50">
    <property type="entry name" value="Ubiquitin fusion degradation protein UFD1, N-terminal domain"/>
    <property type="match status" value="1"/>
</dbReference>
<dbReference type="InterPro" id="IPR042299">
    <property type="entry name" value="Ufd1-like_Nn"/>
</dbReference>
<feature type="region of interest" description="Disordered" evidence="3">
    <location>
        <begin position="227"/>
        <end position="267"/>
    </location>
</feature>
<dbReference type="GO" id="GO:0031593">
    <property type="term" value="F:polyubiquitin modification-dependent protein binding"/>
    <property type="evidence" value="ECO:0007669"/>
    <property type="project" value="TreeGrafter"/>
</dbReference>
<feature type="domain" description="Ubiquitin fusion degradation protein UFD1 N-terminal subdomain 1" evidence="4">
    <location>
        <begin position="1"/>
        <end position="53"/>
    </location>
</feature>
<dbReference type="InterPro" id="IPR055417">
    <property type="entry name" value="UFD1_N1"/>
</dbReference>
<evidence type="ECO:0000259" key="5">
    <source>
        <dbReference type="Pfam" id="PF24842"/>
    </source>
</evidence>
<dbReference type="InterPro" id="IPR055418">
    <property type="entry name" value="UFD1_N2"/>
</dbReference>
<dbReference type="GO" id="GO:0006511">
    <property type="term" value="P:ubiquitin-dependent protein catabolic process"/>
    <property type="evidence" value="ECO:0007669"/>
    <property type="project" value="InterPro"/>
</dbReference>
<dbReference type="PANTHER" id="PTHR12555:SF13">
    <property type="entry name" value="UBIQUITIN RECOGNITION FACTOR IN ER-ASSOCIATED DEGRADATION PROTEIN 1"/>
    <property type="match status" value="1"/>
</dbReference>
<keyword evidence="2" id="KW-0833">Ubl conjugation pathway</keyword>
<evidence type="ECO:0000256" key="2">
    <source>
        <dbReference type="ARBA" id="ARBA00022786"/>
    </source>
</evidence>
<dbReference type="PANTHER" id="PTHR12555">
    <property type="entry name" value="UBIQUITIN FUSION DEGRADATON PROTEIN 1"/>
    <property type="match status" value="1"/>
</dbReference>
<organism evidence="6 7">
    <name type="scientific">Paraglomus occultum</name>
    <dbReference type="NCBI Taxonomy" id="144539"/>
    <lineage>
        <taxon>Eukaryota</taxon>
        <taxon>Fungi</taxon>
        <taxon>Fungi incertae sedis</taxon>
        <taxon>Mucoromycota</taxon>
        <taxon>Glomeromycotina</taxon>
        <taxon>Glomeromycetes</taxon>
        <taxon>Paraglomerales</taxon>
        <taxon>Paraglomeraceae</taxon>
        <taxon>Paraglomus</taxon>
    </lineage>
</organism>
<dbReference type="EMBL" id="CAJVPJ010000041">
    <property type="protein sequence ID" value="CAG8464054.1"/>
    <property type="molecule type" value="Genomic_DNA"/>
</dbReference>
<sequence>MLFELNNTNTQRHSHAGVLEFIAEEGRAYLPHWMMQTLLLEPGDLLEIKNADLQLGSYVKIQPQTPDFLDISDPKAVLENALRNFSTLTKGDVIQISYNEKIYEIMVLEVRSKPDLYQEHPPSDGVSIVETDLEVDFAPPLGYVEPKPLPKRQQTMADKVKIEYTPTTTRTLFHGSGQRLNGKAVKEGEADSTVKSTEKSVPPALNLPFGKLFFGYKLIPLSDEKMTNANEGNDKSFAGSGQTLRTRKRNQDRTPSTSSAIASSSSS</sequence>
<reference evidence="6" key="1">
    <citation type="submission" date="2021-06" db="EMBL/GenBank/DDBJ databases">
        <authorList>
            <person name="Kallberg Y."/>
            <person name="Tangrot J."/>
            <person name="Rosling A."/>
        </authorList>
    </citation>
    <scope>NUCLEOTIDE SEQUENCE</scope>
    <source>
        <strain evidence="6">IA702</strain>
    </source>
</reference>
<accession>A0A9N8VTS0</accession>
<gene>
    <name evidence="6" type="ORF">POCULU_LOCUS709</name>
</gene>
<dbReference type="GO" id="GO:0034098">
    <property type="term" value="C:VCP-NPL4-UFD1 AAA ATPase complex"/>
    <property type="evidence" value="ECO:0007669"/>
    <property type="project" value="TreeGrafter"/>
</dbReference>
<feature type="compositionally biased region" description="Low complexity" evidence="3">
    <location>
        <begin position="256"/>
        <end position="267"/>
    </location>
</feature>
<dbReference type="Proteomes" id="UP000789572">
    <property type="component" value="Unassembled WGS sequence"/>
</dbReference>
<comment type="similarity">
    <text evidence="1">Belongs to the UFD1 family.</text>
</comment>
<comment type="caution">
    <text evidence="6">The sequence shown here is derived from an EMBL/GenBank/DDBJ whole genome shotgun (WGS) entry which is preliminary data.</text>
</comment>
<evidence type="ECO:0000256" key="3">
    <source>
        <dbReference type="SAM" id="MobiDB-lite"/>
    </source>
</evidence>
<dbReference type="Pfam" id="PF24842">
    <property type="entry name" value="UFD1_N2"/>
    <property type="match status" value="1"/>
</dbReference>
<dbReference type="Gene3D" id="3.10.330.10">
    <property type="match status" value="1"/>
</dbReference>
<evidence type="ECO:0000313" key="6">
    <source>
        <dbReference type="EMBL" id="CAG8464054.1"/>
    </source>
</evidence>
<evidence type="ECO:0000259" key="4">
    <source>
        <dbReference type="Pfam" id="PF03152"/>
    </source>
</evidence>